<comment type="similarity">
    <text evidence="1">Belongs to the short-chain dehydrogenases/reductases (SDR) family.</text>
</comment>
<organism evidence="2 3">
    <name type="scientific">Psychrobacillus faecigallinarum</name>
    <dbReference type="NCBI Taxonomy" id="2762235"/>
    <lineage>
        <taxon>Bacteria</taxon>
        <taxon>Bacillati</taxon>
        <taxon>Bacillota</taxon>
        <taxon>Bacilli</taxon>
        <taxon>Bacillales</taxon>
        <taxon>Bacillaceae</taxon>
        <taxon>Psychrobacillus</taxon>
    </lineage>
</organism>
<evidence type="ECO:0000313" key="3">
    <source>
        <dbReference type="Proteomes" id="UP000640786"/>
    </source>
</evidence>
<keyword evidence="3" id="KW-1185">Reference proteome</keyword>
<sequence>MYMSTSKTAIITGGGGGLGRATALKLAESGVNISIIDVSEEQGNETVRLIEEKGAKGIFIKADVTNAEEVKQYVDKTVSTFGSVDMFFNNAGISGPGKKFLDNSIEQIDLVLDINLRGALYGLYYVLPEMIKNGGGSIVNTSSTAGLVGQDSVVSYSATKHGIVGVTKSLAAEYANQGIQINAVAPGSTETPMVKQYREMNPDVFKAVSATIPQRRLGQPEEVAELVSFLLMSEAKYINGAVVPIDGGFTAI</sequence>
<dbReference type="SUPFAM" id="SSF51735">
    <property type="entry name" value="NAD(P)-binding Rossmann-fold domains"/>
    <property type="match status" value="1"/>
</dbReference>
<comment type="caution">
    <text evidence="2">The sequence shown here is derived from an EMBL/GenBank/DDBJ whole genome shotgun (WGS) entry which is preliminary data.</text>
</comment>
<protein>
    <submittedName>
        <fullName evidence="2">SDR family oxidoreductase</fullName>
    </submittedName>
</protein>
<dbReference type="EMBL" id="JACSQO010000009">
    <property type="protein sequence ID" value="MBD7945593.1"/>
    <property type="molecule type" value="Genomic_DNA"/>
</dbReference>
<name>A0ABR8RCU2_9BACI</name>
<dbReference type="PRINTS" id="PR00081">
    <property type="entry name" value="GDHRDH"/>
</dbReference>
<dbReference type="Gene3D" id="3.40.50.720">
    <property type="entry name" value="NAD(P)-binding Rossmann-like Domain"/>
    <property type="match status" value="1"/>
</dbReference>
<dbReference type="Proteomes" id="UP000640786">
    <property type="component" value="Unassembled WGS sequence"/>
</dbReference>
<dbReference type="Pfam" id="PF13561">
    <property type="entry name" value="adh_short_C2"/>
    <property type="match status" value="1"/>
</dbReference>
<dbReference type="InterPro" id="IPR036291">
    <property type="entry name" value="NAD(P)-bd_dom_sf"/>
</dbReference>
<proteinExistence type="inferred from homology"/>
<dbReference type="InterPro" id="IPR002347">
    <property type="entry name" value="SDR_fam"/>
</dbReference>
<evidence type="ECO:0000256" key="1">
    <source>
        <dbReference type="ARBA" id="ARBA00006484"/>
    </source>
</evidence>
<dbReference type="NCBIfam" id="NF005559">
    <property type="entry name" value="PRK07231.1"/>
    <property type="match status" value="1"/>
</dbReference>
<dbReference type="PRINTS" id="PR00080">
    <property type="entry name" value="SDRFAMILY"/>
</dbReference>
<gene>
    <name evidence="2" type="ORF">H9650_15890</name>
</gene>
<dbReference type="CDD" id="cd05233">
    <property type="entry name" value="SDR_c"/>
    <property type="match status" value="1"/>
</dbReference>
<dbReference type="InterPro" id="IPR020904">
    <property type="entry name" value="Sc_DH/Rdtase_CS"/>
</dbReference>
<accession>A0ABR8RCU2</accession>
<evidence type="ECO:0000313" key="2">
    <source>
        <dbReference type="EMBL" id="MBD7945593.1"/>
    </source>
</evidence>
<dbReference type="PANTHER" id="PTHR42760">
    <property type="entry name" value="SHORT-CHAIN DEHYDROGENASES/REDUCTASES FAMILY MEMBER"/>
    <property type="match status" value="1"/>
</dbReference>
<dbReference type="PROSITE" id="PS00061">
    <property type="entry name" value="ADH_SHORT"/>
    <property type="match status" value="1"/>
</dbReference>
<reference evidence="2 3" key="1">
    <citation type="submission" date="2020-08" db="EMBL/GenBank/DDBJ databases">
        <title>A Genomic Blueprint of the Chicken Gut Microbiome.</title>
        <authorList>
            <person name="Gilroy R."/>
            <person name="Ravi A."/>
            <person name="Getino M."/>
            <person name="Pursley I."/>
            <person name="Horton D.L."/>
            <person name="Alikhan N.-F."/>
            <person name="Baker D."/>
            <person name="Gharbi K."/>
            <person name="Hall N."/>
            <person name="Watson M."/>
            <person name="Adriaenssens E.M."/>
            <person name="Foster-Nyarko E."/>
            <person name="Jarju S."/>
            <person name="Secka A."/>
            <person name="Antonio M."/>
            <person name="Oren A."/>
            <person name="Chaudhuri R."/>
            <person name="La Ragione R.M."/>
            <person name="Hildebrand F."/>
            <person name="Pallen M.J."/>
        </authorList>
    </citation>
    <scope>NUCLEOTIDE SEQUENCE [LARGE SCALE GENOMIC DNA]</scope>
    <source>
        <strain evidence="2 3">Sa2BUA9</strain>
    </source>
</reference>